<accession>A0A078KTF0</accession>
<protein>
    <submittedName>
        <fullName evidence="2">Opacity protein antigens</fullName>
    </submittedName>
</protein>
<evidence type="ECO:0000313" key="2">
    <source>
        <dbReference type="EMBL" id="CDZ76346.1"/>
    </source>
</evidence>
<name>A0A078KTF0_9GAMM</name>
<dbReference type="SUPFAM" id="SSF56925">
    <property type="entry name" value="OMPA-like"/>
    <property type="match status" value="1"/>
</dbReference>
<dbReference type="Proteomes" id="UP000044071">
    <property type="component" value="Unassembled WGS sequence"/>
</dbReference>
<evidence type="ECO:0000313" key="3">
    <source>
        <dbReference type="Proteomes" id="UP000044071"/>
    </source>
</evidence>
<feature type="signal peptide" evidence="1">
    <location>
        <begin position="1"/>
        <end position="20"/>
    </location>
</feature>
<dbReference type="OrthoDB" id="5647782at2"/>
<dbReference type="STRING" id="1034943.BN59_00614"/>
<dbReference type="eggNOG" id="COG3637">
    <property type="taxonomic scope" value="Bacteria"/>
</dbReference>
<evidence type="ECO:0000256" key="1">
    <source>
        <dbReference type="SAM" id="SignalP"/>
    </source>
</evidence>
<dbReference type="EMBL" id="CCSB01000001">
    <property type="protein sequence ID" value="CDZ76346.1"/>
    <property type="molecule type" value="Genomic_DNA"/>
</dbReference>
<organism evidence="2 3">
    <name type="scientific">Legionella massiliensis</name>
    <dbReference type="NCBI Taxonomy" id="1034943"/>
    <lineage>
        <taxon>Bacteria</taxon>
        <taxon>Pseudomonadati</taxon>
        <taxon>Pseudomonadota</taxon>
        <taxon>Gammaproteobacteria</taxon>
        <taxon>Legionellales</taxon>
        <taxon>Legionellaceae</taxon>
        <taxon>Legionella</taxon>
    </lineage>
</organism>
<keyword evidence="1" id="KW-0732">Signal</keyword>
<sequence length="246" mass="27093">MNKTFFLAPLVYLVSTNGFAGTMGEAPEIYKNIITLSGGPAWTSSGKSQVLYLEPDVFNAYKAKKNDSTLGSAELFLGMQRLLGQSFIGQLGIAFAGSSNAKLSGNVWLDADPSFDDFFYNYKINHTHVAVKAKVLAGTQYWAQPYISGSLGVGFNRAHDFRLTPKIFEQLTPPSFVDHTQTSFTYTAGVGLQKSFCQHWSFGVGYEFADWGQSKLSRSIAQSMGSGPKLSHLYTHQLQFSLSYQI</sequence>
<feature type="chain" id="PRO_5009744007" evidence="1">
    <location>
        <begin position="21"/>
        <end position="246"/>
    </location>
</feature>
<gene>
    <name evidence="2" type="ORF">BN59_00614</name>
</gene>
<dbReference type="RefSeq" id="WP_043872901.1">
    <property type="nucleotide sequence ID" value="NZ_CCVW01000001.1"/>
</dbReference>
<reference evidence="2 3" key="1">
    <citation type="submission" date="2014-06" db="EMBL/GenBank/DDBJ databases">
        <authorList>
            <person name="Urmite Genomes Urmite Genomes"/>
        </authorList>
    </citation>
    <scope>NUCLEOTIDE SEQUENCE [LARGE SCALE GENOMIC DNA]</scope>
</reference>
<proteinExistence type="predicted"/>
<dbReference type="Gene3D" id="2.40.160.20">
    <property type="match status" value="1"/>
</dbReference>
<dbReference type="InterPro" id="IPR011250">
    <property type="entry name" value="OMP/PagP_B-barrel"/>
</dbReference>
<dbReference type="AlphaFoldDB" id="A0A078KTF0"/>
<keyword evidence="3" id="KW-1185">Reference proteome</keyword>